<dbReference type="InterPro" id="IPR001967">
    <property type="entry name" value="Peptidase_S11_N"/>
</dbReference>
<proteinExistence type="predicted"/>
<dbReference type="InterPro" id="IPR012338">
    <property type="entry name" value="Beta-lactam/transpept-like"/>
</dbReference>
<evidence type="ECO:0000313" key="4">
    <source>
        <dbReference type="Proteomes" id="UP001500326"/>
    </source>
</evidence>
<dbReference type="SUPFAM" id="SSF56601">
    <property type="entry name" value="beta-lactamase/transpeptidase-like"/>
    <property type="match status" value="1"/>
</dbReference>
<keyword evidence="4" id="KW-1185">Reference proteome</keyword>
<sequence>MDAAPDPDSSDTVLTLEHDRESASSQDGEDPVVDPDSGGRPAYVRAPSATPTRERSALLWVDEASVGTTAGPVADLSTATTPFVPVGNDLLADLPRRSPLRASVIVPTLIGAGLVGAYAATTLLWPLYAVAPTVTAMEVQPVPAPAAAMTWPATGSAAVSVNGITGMAASSPDPFPMASITKVVTALAVLDEMPLAVGEQGPSFQFSYADSLAYWNALAQNESALDVPVGGSLTEYELLEGMLIGSAGNYAERLAGNLWPSDAVYADAANSWLRAHGVEGVTVVEPTGMDRGNTASPSALIPLAQKALANPVIAEIVAKQAVDLPGAGNVVNTNGLLADPGVLGIKTGTLDGYNLLSAKDVTIGDTTVRLYASVLGQPDDASRLAASRALYTQLETQLQPAPSVTAGTTTALVETVWGEEVDVVTADDASVILWNGGTGTVSTSYSLGDSRADGDVVGSLSVGGPLDQTTVDLKLADDVEGPTAWWRLTHPLELFGLTD</sequence>
<dbReference type="Gene3D" id="3.40.710.10">
    <property type="entry name" value="DD-peptidase/beta-lactamase superfamily"/>
    <property type="match status" value="1"/>
</dbReference>
<feature type="region of interest" description="Disordered" evidence="1">
    <location>
        <begin position="1"/>
        <end position="50"/>
    </location>
</feature>
<dbReference type="NCBIfam" id="TIGR01731">
    <property type="entry name" value="fil_hemag_20aa"/>
    <property type="match status" value="1"/>
</dbReference>
<accession>A0ABN2RV66</accession>
<protein>
    <recommendedName>
        <fullName evidence="2">Peptidase S11 D-alanyl-D-alanine carboxypeptidase A N-terminal domain-containing protein</fullName>
    </recommendedName>
</protein>
<dbReference type="Proteomes" id="UP001500326">
    <property type="component" value="Unassembled WGS sequence"/>
</dbReference>
<reference evidence="3 4" key="1">
    <citation type="journal article" date="2019" name="Int. J. Syst. Evol. Microbiol.">
        <title>The Global Catalogue of Microorganisms (GCM) 10K type strain sequencing project: providing services to taxonomists for standard genome sequencing and annotation.</title>
        <authorList>
            <consortium name="The Broad Institute Genomics Platform"/>
            <consortium name="The Broad Institute Genome Sequencing Center for Infectious Disease"/>
            <person name="Wu L."/>
            <person name="Ma J."/>
        </authorList>
    </citation>
    <scope>NUCLEOTIDE SEQUENCE [LARGE SCALE GENOMIC DNA]</scope>
    <source>
        <strain evidence="3 4">JCM 14902</strain>
    </source>
</reference>
<dbReference type="EMBL" id="BAAAOH010000001">
    <property type="protein sequence ID" value="GAA1975485.1"/>
    <property type="molecule type" value="Genomic_DNA"/>
</dbReference>
<feature type="domain" description="Peptidase S11 D-alanyl-D-alanine carboxypeptidase A N-terminal" evidence="2">
    <location>
        <begin position="175"/>
        <end position="357"/>
    </location>
</feature>
<organism evidence="3 4">
    <name type="scientific">Microbacterium pumilum</name>
    <dbReference type="NCBI Taxonomy" id="344165"/>
    <lineage>
        <taxon>Bacteria</taxon>
        <taxon>Bacillati</taxon>
        <taxon>Actinomycetota</taxon>
        <taxon>Actinomycetes</taxon>
        <taxon>Micrococcales</taxon>
        <taxon>Microbacteriaceae</taxon>
        <taxon>Microbacterium</taxon>
    </lineage>
</organism>
<comment type="caution">
    <text evidence="3">The sequence shown here is derived from an EMBL/GenBank/DDBJ whole genome shotgun (WGS) entry which is preliminary data.</text>
</comment>
<evidence type="ECO:0000313" key="3">
    <source>
        <dbReference type="EMBL" id="GAA1975485.1"/>
    </source>
</evidence>
<dbReference type="Pfam" id="PF00768">
    <property type="entry name" value="Peptidase_S11"/>
    <property type="match status" value="1"/>
</dbReference>
<name>A0ABN2RV66_9MICO</name>
<evidence type="ECO:0000256" key="1">
    <source>
        <dbReference type="SAM" id="MobiDB-lite"/>
    </source>
</evidence>
<gene>
    <name evidence="3" type="ORF">GCM10009777_05470</name>
</gene>
<dbReference type="InterPro" id="IPR010069">
    <property type="entry name" value="CdiA_FHA1_rpt"/>
</dbReference>
<evidence type="ECO:0000259" key="2">
    <source>
        <dbReference type="Pfam" id="PF00768"/>
    </source>
</evidence>